<proteinExistence type="predicted"/>
<sequence length="137" mass="15794">MASGFTVKVKMNSINKILKDHGLDRNGRVTRFLRDEADRLMNPFVPMDTGMGRRNKTYPNNYSIKYISPYMKYIYNGILMLAKNGSAWAKLGEKKVLTSKKLKYHTSGTGPKWDKLMLQRRKNDLVKDVENYIKNGG</sequence>
<dbReference type="InterPro" id="IPR021080">
    <property type="entry name" value="Minor_capsid_protein"/>
</dbReference>
<dbReference type="Pfam" id="PF11114">
    <property type="entry name" value="Minor_capsid_2"/>
    <property type="match status" value="1"/>
</dbReference>
<accession>A0A8S5LZK1</accession>
<evidence type="ECO:0000313" key="1">
    <source>
        <dbReference type="EMBL" id="DAD75404.1"/>
    </source>
</evidence>
<protein>
    <submittedName>
        <fullName evidence="1">Minor capsid protein</fullName>
    </submittedName>
</protein>
<organism evidence="1">
    <name type="scientific">Siphoviridae sp. ctqw35</name>
    <dbReference type="NCBI Taxonomy" id="2826471"/>
    <lineage>
        <taxon>Viruses</taxon>
        <taxon>Duplodnaviria</taxon>
        <taxon>Heunggongvirae</taxon>
        <taxon>Uroviricota</taxon>
        <taxon>Caudoviricetes</taxon>
    </lineage>
</organism>
<name>A0A8S5LZK1_9CAUD</name>
<dbReference type="EMBL" id="BK014782">
    <property type="protein sequence ID" value="DAD75404.1"/>
    <property type="molecule type" value="Genomic_DNA"/>
</dbReference>
<reference evidence="1" key="1">
    <citation type="journal article" date="2021" name="Proc. Natl. Acad. Sci. U.S.A.">
        <title>A Catalog of Tens of Thousands of Viruses from Human Metagenomes Reveals Hidden Associations with Chronic Diseases.</title>
        <authorList>
            <person name="Tisza M.J."/>
            <person name="Buck C.B."/>
        </authorList>
    </citation>
    <scope>NUCLEOTIDE SEQUENCE</scope>
    <source>
        <strain evidence="1">Ctqw35</strain>
    </source>
</reference>